<dbReference type="InterPro" id="IPR004845">
    <property type="entry name" value="T2SS_GspD_CS"/>
</dbReference>
<keyword evidence="6" id="KW-1185">Reference proteome</keyword>
<comment type="similarity">
    <text evidence="3">Belongs to the bacterial secretin family.</text>
</comment>
<dbReference type="PROSITE" id="PS00875">
    <property type="entry name" value="T2SP_D"/>
    <property type="match status" value="1"/>
</dbReference>
<evidence type="ECO:0000256" key="3">
    <source>
        <dbReference type="RuleBase" id="RU004003"/>
    </source>
</evidence>
<keyword evidence="2" id="KW-0472">Membrane</keyword>
<dbReference type="InterPro" id="IPR001775">
    <property type="entry name" value="GspD/PilQ"/>
</dbReference>
<dbReference type="InterPro" id="IPR038591">
    <property type="entry name" value="NolW-like_sf"/>
</dbReference>
<organism evidence="5 6">
    <name type="scientific">Marinomonas ostreistagni</name>
    <dbReference type="NCBI Taxonomy" id="359209"/>
    <lineage>
        <taxon>Bacteria</taxon>
        <taxon>Pseudomonadati</taxon>
        <taxon>Pseudomonadota</taxon>
        <taxon>Gammaproteobacteria</taxon>
        <taxon>Oceanospirillales</taxon>
        <taxon>Oceanospirillaceae</taxon>
        <taxon>Marinomonas</taxon>
    </lineage>
</organism>
<comment type="subcellular location">
    <subcellularLocation>
        <location evidence="1">Membrane</location>
    </subcellularLocation>
</comment>
<gene>
    <name evidence="5" type="ORF">JHD44_10040</name>
</gene>
<feature type="domain" description="Type II/III secretion system secretin-like" evidence="4">
    <location>
        <begin position="243"/>
        <end position="395"/>
    </location>
</feature>
<comment type="caution">
    <text evidence="5">The sequence shown here is derived from an EMBL/GenBank/DDBJ whole genome shotgun (WGS) entry which is preliminary data.</text>
</comment>
<dbReference type="Gene3D" id="3.30.1370.120">
    <property type="match status" value="1"/>
</dbReference>
<dbReference type="PRINTS" id="PR00811">
    <property type="entry name" value="BCTERIALGSPD"/>
</dbReference>
<protein>
    <submittedName>
        <fullName evidence="5">Type II and III secretion system protein</fullName>
    </submittedName>
</protein>
<dbReference type="InterPro" id="IPR051808">
    <property type="entry name" value="Type_IV_pilus_biogenesis"/>
</dbReference>
<dbReference type="Gene3D" id="3.30.1370.130">
    <property type="match status" value="1"/>
</dbReference>
<accession>A0ABS0ZBI9</accession>
<evidence type="ECO:0000256" key="1">
    <source>
        <dbReference type="ARBA" id="ARBA00004370"/>
    </source>
</evidence>
<dbReference type="InterPro" id="IPR004846">
    <property type="entry name" value="T2SS/T3SS_dom"/>
</dbReference>
<evidence type="ECO:0000256" key="2">
    <source>
        <dbReference type="ARBA" id="ARBA00023136"/>
    </source>
</evidence>
<proteinExistence type="inferred from homology"/>
<evidence type="ECO:0000313" key="5">
    <source>
        <dbReference type="EMBL" id="MBJ7551021.1"/>
    </source>
</evidence>
<dbReference type="PANTHER" id="PTHR30604">
    <property type="entry name" value="PROTEIN TRANSPORT PROTEIN HOFQ"/>
    <property type="match status" value="1"/>
</dbReference>
<dbReference type="Pfam" id="PF00263">
    <property type="entry name" value="Secretin"/>
    <property type="match status" value="1"/>
</dbReference>
<dbReference type="PANTHER" id="PTHR30604:SF1">
    <property type="entry name" value="DNA UTILIZATION PROTEIN HOFQ"/>
    <property type="match status" value="1"/>
</dbReference>
<reference evidence="5 6" key="1">
    <citation type="submission" date="2020-12" db="EMBL/GenBank/DDBJ databases">
        <title>Comparative genome analysis of fungal antagonists Marinomonas ostreistagni 398 and M. spartinae 468.</title>
        <authorList>
            <person name="Fields J.L."/>
            <person name="Mavrodi O.V."/>
            <person name="Biber P.D."/>
            <person name="Indest K.J."/>
            <person name="Mavrodi D.V."/>
        </authorList>
    </citation>
    <scope>NUCLEOTIDE SEQUENCE [LARGE SCALE GENOMIC DNA]</scope>
    <source>
        <strain evidence="5 6">USM7</strain>
    </source>
</reference>
<evidence type="ECO:0000259" key="4">
    <source>
        <dbReference type="Pfam" id="PF00263"/>
    </source>
</evidence>
<dbReference type="EMBL" id="JAEMUH010000008">
    <property type="protein sequence ID" value="MBJ7551021.1"/>
    <property type="molecule type" value="Genomic_DNA"/>
</dbReference>
<sequence length="400" mass="44274">MIQRSLSMRRYVHFFIILSSFILSDLVFALDVFIRQQPLQQVLPQLATQLNSSVVIDPDIDGDISLSIRDATWEQVLSAVALQHQLTLQWQDDIAVLMPMSPSSMEDITPKAKDCFHRIWHLKHAKAEQVGSHLQQFFSGIKVIIDPRTNALMTHYCGAPTILEQSLTWLDSPMRQIEIAAEIVQINEGVQEQLGVNWQASLLDRANQGVSADVGLGIASSPITLGVSGQSGIMNLSATLDWLERNGSANIVARPKIVTAEGQSARIESGTEIPYQVMNDESLSVEFRQAGLVLEVTPEVKDANTLLLNLKIHQDSVGDMVNGVPSLETNRVQTQVEVLNGETLVLGGIFREERLVTISKVPVLSEVPLLGALFQQSTEQQEKRELLVFITPKLLKMSVN</sequence>
<dbReference type="Proteomes" id="UP000598488">
    <property type="component" value="Unassembled WGS sequence"/>
</dbReference>
<name>A0ABS0ZBI9_9GAMM</name>
<evidence type="ECO:0000313" key="6">
    <source>
        <dbReference type="Proteomes" id="UP000598488"/>
    </source>
</evidence>